<evidence type="ECO:0000313" key="1">
    <source>
        <dbReference type="EMBL" id="KAK3748244.1"/>
    </source>
</evidence>
<dbReference type="EMBL" id="JAWDGP010006036">
    <property type="protein sequence ID" value="KAK3748244.1"/>
    <property type="molecule type" value="Genomic_DNA"/>
</dbReference>
<organism evidence="1 2">
    <name type="scientific">Elysia crispata</name>
    <name type="common">lettuce slug</name>
    <dbReference type="NCBI Taxonomy" id="231223"/>
    <lineage>
        <taxon>Eukaryota</taxon>
        <taxon>Metazoa</taxon>
        <taxon>Spiralia</taxon>
        <taxon>Lophotrochozoa</taxon>
        <taxon>Mollusca</taxon>
        <taxon>Gastropoda</taxon>
        <taxon>Heterobranchia</taxon>
        <taxon>Euthyneura</taxon>
        <taxon>Panpulmonata</taxon>
        <taxon>Sacoglossa</taxon>
        <taxon>Placobranchoidea</taxon>
        <taxon>Plakobranchidae</taxon>
        <taxon>Elysia</taxon>
    </lineage>
</organism>
<dbReference type="AlphaFoldDB" id="A0AAE1D0Q4"/>
<name>A0AAE1D0Q4_9GAST</name>
<keyword evidence="2" id="KW-1185">Reference proteome</keyword>
<evidence type="ECO:0000313" key="2">
    <source>
        <dbReference type="Proteomes" id="UP001283361"/>
    </source>
</evidence>
<accession>A0AAE1D0Q4</accession>
<comment type="caution">
    <text evidence="1">The sequence shown here is derived from an EMBL/GenBank/DDBJ whole genome shotgun (WGS) entry which is preliminary data.</text>
</comment>
<reference evidence="1" key="1">
    <citation type="journal article" date="2023" name="G3 (Bethesda)">
        <title>A reference genome for the long-term kleptoplast-retaining sea slug Elysia crispata morphotype clarki.</title>
        <authorList>
            <person name="Eastman K.E."/>
            <person name="Pendleton A.L."/>
            <person name="Shaikh M.A."/>
            <person name="Suttiyut T."/>
            <person name="Ogas R."/>
            <person name="Tomko P."/>
            <person name="Gavelis G."/>
            <person name="Widhalm J.R."/>
            <person name="Wisecaver J.H."/>
        </authorList>
    </citation>
    <scope>NUCLEOTIDE SEQUENCE</scope>
    <source>
        <strain evidence="1">ECLA1</strain>
    </source>
</reference>
<protein>
    <submittedName>
        <fullName evidence="1">Uncharacterized protein</fullName>
    </submittedName>
</protein>
<gene>
    <name evidence="1" type="ORF">RRG08_039497</name>
</gene>
<proteinExistence type="predicted"/>
<dbReference type="Proteomes" id="UP001283361">
    <property type="component" value="Unassembled WGS sequence"/>
</dbReference>
<sequence>MQARWRHLSFSQQSFVLGPAQTESNIPSALPDTRMCSNVRSFLYLHSNMTCHILQNRRSVYIILNERTKGIIRAVYQSTRVLLAWPLKPQLGVLRQLLDKHAGHTLLLGMTM</sequence>